<dbReference type="SUPFAM" id="SSF48371">
    <property type="entry name" value="ARM repeat"/>
    <property type="match status" value="1"/>
</dbReference>
<sequence>MGDSVTMEAARAAFASAATDPRASSAWINAAIGVPSFWDVSTSLVTDPEHGERASAAILAMSRRAWRSYPATARHDRLRGLSNFLSVVATGSAGASATSIRFLAQALASAAALTSPEAVGGFIDLATGLGTGSAGHSGSAGGAAHPAAALVGVELIAGLATECLSRPHVHRAAVEGAVASRLPAVLATLEVGMAPHASSAALAFGAGSQPGLPAVGADASLALDALSAMALRPVTLASLTASGPSLLHRCAAALATTSAGVARAAGLALSDLASGSRDSSAATIAALDGLCAIVGSFRPRLLATMAAADADQYGSDAHLAKTLCMAASAAVTARLALPGVPGSARSIDPALHLLRSAMDSSCPAVLHSACEAWPAVAALPTSDREALLPGGGLTSILPALLRGCSLPETAAAWDEEETSAFNEFREQAGSAALQAVYTSSPAHFFASLGATLEMAPEAGWQTAEAVVFAARTVAMEAKPRLRGLASAVGKPRPSGSGDLVAELSAELEGTTAFLDAVFRAIAARSALMTAAPALVGSCCRLVASYAAWLCKRHDLVCGVSHFAITALQDPTSRSAAGAALSTLSFRAAGCLAACADPPIARLLVGGLEGTLSTCLGATLDGAAGLQLMEELVATSVRLCAALPADQMSAARLALGPVVTRLEAGASLGPLAVSRLVSLAGTAVRFAPREPKKGYGGRAADAAGSGGAAGAAGAAGSGDDCVTAASLAAWIWPGVASATASVQAAAGSDVDAMEDVSAAVGDAIGTIVRTAGASLGPALPLLVGTALDGFDRTLMPTFVEAVGAVCEQFGPSGDAAVHGQIATWLDRVMTRAGPAIDAFSAAKQAAAAAAASGAAAGAGAAVAAGSAGASGAGAAAAAPDTAAGVMELLRVACLFAPASVARMMTLRGAVSRASSLMGTAVHPRVLVAAAGVIARTAQIAAPQAGAGPPRGVAPASSDQLASSRGAVWAAIGPEAPAAVRALARCPACPFPLVTDASSRGLWGLVRASMAATAAAGGSPTDDACARALAEAFAAADYPTVTPDLSAAHRQAVARALLGLAVAAGDNEEEFALLAATMFGVARGKTGLEELASLLRSPGDLNRHANACVDRLLGIDRAPDRARPAAAVGRRLGGAPGDDGTRPGGGPAGGGGTMITEILELPPPKAPG</sequence>
<evidence type="ECO:0000313" key="3">
    <source>
        <dbReference type="Proteomes" id="UP000325113"/>
    </source>
</evidence>
<dbReference type="Proteomes" id="UP000325113">
    <property type="component" value="Unassembled WGS sequence"/>
</dbReference>
<dbReference type="Gene3D" id="1.25.10.10">
    <property type="entry name" value="Leucine-rich Repeat Variant"/>
    <property type="match status" value="1"/>
</dbReference>
<dbReference type="InterPro" id="IPR011989">
    <property type="entry name" value="ARM-like"/>
</dbReference>
<feature type="compositionally biased region" description="Gly residues" evidence="1">
    <location>
        <begin position="1129"/>
        <end position="1151"/>
    </location>
</feature>
<comment type="caution">
    <text evidence="2">The sequence shown here is derived from an EMBL/GenBank/DDBJ whole genome shotgun (WGS) entry which is preliminary data.</text>
</comment>
<dbReference type="PANTHER" id="PTHR12363:SF54">
    <property type="entry name" value="NUCLEAR TRANSPORT RECEPTOR"/>
    <property type="match status" value="1"/>
</dbReference>
<dbReference type="InterPro" id="IPR051345">
    <property type="entry name" value="Importin_beta-like_NTR"/>
</dbReference>
<dbReference type="GO" id="GO:0005737">
    <property type="term" value="C:cytoplasm"/>
    <property type="evidence" value="ECO:0007669"/>
    <property type="project" value="TreeGrafter"/>
</dbReference>
<accession>A0A5A8CS05</accession>
<feature type="region of interest" description="Disordered" evidence="1">
    <location>
        <begin position="1122"/>
        <end position="1166"/>
    </location>
</feature>
<evidence type="ECO:0000256" key="1">
    <source>
        <dbReference type="SAM" id="MobiDB-lite"/>
    </source>
</evidence>
<evidence type="ECO:0000313" key="2">
    <source>
        <dbReference type="EMBL" id="KAA0155816.1"/>
    </source>
</evidence>
<dbReference type="EMBL" id="VLTM01000086">
    <property type="protein sequence ID" value="KAA0155816.1"/>
    <property type="molecule type" value="Genomic_DNA"/>
</dbReference>
<dbReference type="GO" id="GO:0006606">
    <property type="term" value="P:protein import into nucleus"/>
    <property type="evidence" value="ECO:0007669"/>
    <property type="project" value="TreeGrafter"/>
</dbReference>
<reference evidence="2 3" key="1">
    <citation type="submission" date="2019-07" db="EMBL/GenBank/DDBJ databases">
        <title>Genomes of Cafeteria roenbergensis.</title>
        <authorList>
            <person name="Fischer M.G."/>
            <person name="Hackl T."/>
            <person name="Roman M."/>
        </authorList>
    </citation>
    <scope>NUCLEOTIDE SEQUENCE [LARGE SCALE GENOMIC DNA]</scope>
    <source>
        <strain evidence="2 3">Cflag</strain>
    </source>
</reference>
<gene>
    <name evidence="2" type="ORF">FNF31_06058</name>
</gene>
<dbReference type="InterPro" id="IPR016024">
    <property type="entry name" value="ARM-type_fold"/>
</dbReference>
<name>A0A5A8CS05_CAFRO</name>
<organism evidence="2 3">
    <name type="scientific">Cafeteria roenbergensis</name>
    <name type="common">Marine flagellate</name>
    <dbReference type="NCBI Taxonomy" id="33653"/>
    <lineage>
        <taxon>Eukaryota</taxon>
        <taxon>Sar</taxon>
        <taxon>Stramenopiles</taxon>
        <taxon>Bigyra</taxon>
        <taxon>Opalozoa</taxon>
        <taxon>Bicosoecida</taxon>
        <taxon>Cafeteriaceae</taxon>
        <taxon>Cafeteria</taxon>
    </lineage>
</organism>
<dbReference type="AlphaFoldDB" id="A0A5A8CS05"/>
<protein>
    <submittedName>
        <fullName evidence="2">Uncharacterized protein</fullName>
    </submittedName>
</protein>
<dbReference type="PANTHER" id="PTHR12363">
    <property type="entry name" value="TRANSPORTIN 3 AND IMPORTIN 13"/>
    <property type="match status" value="1"/>
</dbReference>
<proteinExistence type="predicted"/>